<evidence type="ECO:0000256" key="1">
    <source>
        <dbReference type="ARBA" id="ARBA00022730"/>
    </source>
</evidence>
<dbReference type="GO" id="GO:0003735">
    <property type="term" value="F:structural constituent of ribosome"/>
    <property type="evidence" value="ECO:0007669"/>
    <property type="project" value="InterPro"/>
</dbReference>
<dbReference type="Gene3D" id="2.40.240.10">
    <property type="entry name" value="Ribosomal Protein L25, Chain P"/>
    <property type="match status" value="1"/>
</dbReference>
<keyword evidence="3 5" id="KW-0689">Ribosomal protein</keyword>
<dbReference type="InterPro" id="IPR001021">
    <property type="entry name" value="Ribosomal_bL25_long"/>
</dbReference>
<dbReference type="Pfam" id="PF01386">
    <property type="entry name" value="Ribosomal_L25p"/>
    <property type="match status" value="1"/>
</dbReference>
<evidence type="ECO:0000259" key="7">
    <source>
        <dbReference type="Pfam" id="PF14693"/>
    </source>
</evidence>
<keyword evidence="2 5" id="KW-0694">RNA-binding</keyword>
<dbReference type="CDD" id="cd00495">
    <property type="entry name" value="Ribosomal_L25_TL5_CTC"/>
    <property type="match status" value="1"/>
</dbReference>
<feature type="domain" description="Large ribosomal subunit protein bL25 beta" evidence="7">
    <location>
        <begin position="101"/>
        <end position="182"/>
    </location>
</feature>
<keyword evidence="9" id="KW-1185">Reference proteome</keyword>
<dbReference type="GO" id="GO:0008097">
    <property type="term" value="F:5S rRNA binding"/>
    <property type="evidence" value="ECO:0007669"/>
    <property type="project" value="InterPro"/>
</dbReference>
<keyword evidence="4 5" id="KW-0687">Ribonucleoprotein</keyword>
<evidence type="ECO:0000256" key="2">
    <source>
        <dbReference type="ARBA" id="ARBA00022884"/>
    </source>
</evidence>
<dbReference type="SUPFAM" id="SSF50715">
    <property type="entry name" value="Ribosomal protein L25-like"/>
    <property type="match status" value="1"/>
</dbReference>
<organism evidence="8 9">
    <name type="scientific">Enterococcus alcedinis</name>
    <dbReference type="NCBI Taxonomy" id="1274384"/>
    <lineage>
        <taxon>Bacteria</taxon>
        <taxon>Bacillati</taxon>
        <taxon>Bacillota</taxon>
        <taxon>Bacilli</taxon>
        <taxon>Lactobacillales</taxon>
        <taxon>Enterococcaceae</taxon>
        <taxon>Enterococcus</taxon>
    </lineage>
</organism>
<accession>A0A917JH35</accession>
<protein>
    <recommendedName>
        <fullName evidence="5">Large ribosomal subunit protein bL25</fullName>
    </recommendedName>
    <alternativeName>
        <fullName evidence="5">General stress protein CTC</fullName>
    </alternativeName>
</protein>
<evidence type="ECO:0000259" key="6">
    <source>
        <dbReference type="Pfam" id="PF01386"/>
    </source>
</evidence>
<dbReference type="PANTHER" id="PTHR33284:SF1">
    <property type="entry name" value="RIBOSOMAL PROTEIN L25_GLN-TRNA SYNTHETASE, ANTI-CODON-BINDING DOMAIN-CONTAINING PROTEIN"/>
    <property type="match status" value="1"/>
</dbReference>
<dbReference type="InterPro" id="IPR037121">
    <property type="entry name" value="Ribosomal_bL25_C"/>
</dbReference>
<reference evidence="8" key="1">
    <citation type="journal article" date="2014" name="Int. J. Syst. Evol. Microbiol.">
        <title>Complete genome sequence of Corynebacterium casei LMG S-19264T (=DSM 44701T), isolated from a smear-ripened cheese.</title>
        <authorList>
            <consortium name="US DOE Joint Genome Institute (JGI-PGF)"/>
            <person name="Walter F."/>
            <person name="Albersmeier A."/>
            <person name="Kalinowski J."/>
            <person name="Ruckert C."/>
        </authorList>
    </citation>
    <scope>NUCLEOTIDE SEQUENCE</scope>
    <source>
        <strain evidence="8">CCM 8433</strain>
    </source>
</reference>
<dbReference type="InterPro" id="IPR020930">
    <property type="entry name" value="Ribosomal_uL5_bac-type"/>
</dbReference>
<evidence type="ECO:0000256" key="5">
    <source>
        <dbReference type="HAMAP-Rule" id="MF_01334"/>
    </source>
</evidence>
<evidence type="ECO:0000313" key="9">
    <source>
        <dbReference type="Proteomes" id="UP000622610"/>
    </source>
</evidence>
<dbReference type="Proteomes" id="UP000622610">
    <property type="component" value="Unassembled WGS sequence"/>
</dbReference>
<dbReference type="AlphaFoldDB" id="A0A917JH35"/>
<dbReference type="InterPro" id="IPR011035">
    <property type="entry name" value="Ribosomal_bL25/Gln-tRNA_synth"/>
</dbReference>
<comment type="subunit">
    <text evidence="5">Part of the 50S ribosomal subunit; part of the 5S rRNA/L5/L18/L25 subcomplex. Contacts the 5S rRNA. Binds to the 5S rRNA independently of L5 and L18.</text>
</comment>
<dbReference type="InterPro" id="IPR029751">
    <property type="entry name" value="Ribosomal_L25_dom"/>
</dbReference>
<comment type="caution">
    <text evidence="8">The sequence shown here is derived from an EMBL/GenBank/DDBJ whole genome shotgun (WGS) entry which is preliminary data.</text>
</comment>
<gene>
    <name evidence="5 8" type="primary">rplY</name>
    <name evidence="5" type="synonym">ctc</name>
    <name evidence="8" type="ORF">GCM10011482_23300</name>
</gene>
<evidence type="ECO:0000256" key="4">
    <source>
        <dbReference type="ARBA" id="ARBA00023274"/>
    </source>
</evidence>
<dbReference type="RefSeq" id="WP_188368498.1">
    <property type="nucleotide sequence ID" value="NZ_BMDT01000014.1"/>
</dbReference>
<dbReference type="PANTHER" id="PTHR33284">
    <property type="entry name" value="RIBOSOMAL PROTEIN L25/GLN-TRNA SYNTHETASE, ANTI-CODON-BINDING DOMAIN-CONTAINING PROTEIN"/>
    <property type="match status" value="1"/>
</dbReference>
<dbReference type="HAMAP" id="MF_01334">
    <property type="entry name" value="Ribosomal_bL25_CTC"/>
    <property type="match status" value="1"/>
</dbReference>
<dbReference type="NCBIfam" id="NF004133">
    <property type="entry name" value="PRK05618.2-4"/>
    <property type="match status" value="1"/>
</dbReference>
<dbReference type="InterPro" id="IPR020056">
    <property type="entry name" value="Rbsml_bL25/Gln-tRNA_synth_N"/>
</dbReference>
<dbReference type="EMBL" id="BMDT01000014">
    <property type="protein sequence ID" value="GGI66676.1"/>
    <property type="molecule type" value="Genomic_DNA"/>
</dbReference>
<proteinExistence type="inferred from homology"/>
<dbReference type="Pfam" id="PF14693">
    <property type="entry name" value="Ribosomal_TL5_C"/>
    <property type="match status" value="1"/>
</dbReference>
<name>A0A917JH35_9ENTE</name>
<comment type="function">
    <text evidence="5">This is one of the proteins that binds to the 5S RNA in the ribosome where it forms part of the central protuberance.</text>
</comment>
<sequence length="196" mass="21609">MSVSLEVSKRSTRPRATRNKLRHEGKIPGIINGYKIESTPISVDGHDFKRLLRTEGLNSVVKLTIDGENYNTLIHQFTTDTFTREIDHVEFLSVDMSEVTEVEAELVLIGTAPGVRIGGALTQNLYNVIVSATPDKLPERIEVDISKLDIGQSITIADLPVSSDYEIITDPIEQIVAISEPRAKEEVAEEEAPAAE</sequence>
<keyword evidence="1 5" id="KW-0699">rRNA-binding</keyword>
<dbReference type="GO" id="GO:0006412">
    <property type="term" value="P:translation"/>
    <property type="evidence" value="ECO:0007669"/>
    <property type="project" value="UniProtKB-UniRule"/>
</dbReference>
<dbReference type="NCBIfam" id="TIGR00731">
    <property type="entry name" value="bL25_bact_ctc"/>
    <property type="match status" value="1"/>
</dbReference>
<evidence type="ECO:0000256" key="3">
    <source>
        <dbReference type="ARBA" id="ARBA00022980"/>
    </source>
</evidence>
<dbReference type="GO" id="GO:0022625">
    <property type="term" value="C:cytosolic large ribosomal subunit"/>
    <property type="evidence" value="ECO:0007669"/>
    <property type="project" value="TreeGrafter"/>
</dbReference>
<dbReference type="Gene3D" id="2.170.120.20">
    <property type="entry name" value="Ribosomal protein L25, beta domain"/>
    <property type="match status" value="1"/>
</dbReference>
<dbReference type="InterPro" id="IPR020057">
    <property type="entry name" value="Ribosomal_bL25_b-dom"/>
</dbReference>
<evidence type="ECO:0000313" key="8">
    <source>
        <dbReference type="EMBL" id="GGI66676.1"/>
    </source>
</evidence>
<feature type="domain" description="Large ribosomal subunit protein bL25 L25" evidence="6">
    <location>
        <begin position="5"/>
        <end position="91"/>
    </location>
</feature>
<comment type="similarity">
    <text evidence="5">Belongs to the bacterial ribosomal protein bL25 family. CTC subfamily.</text>
</comment>
<reference evidence="8" key="2">
    <citation type="submission" date="2020-09" db="EMBL/GenBank/DDBJ databases">
        <authorList>
            <person name="Sun Q."/>
            <person name="Sedlacek I."/>
        </authorList>
    </citation>
    <scope>NUCLEOTIDE SEQUENCE</scope>
    <source>
        <strain evidence="8">CCM 8433</strain>
    </source>
</reference>